<accession>A0A385D1P6</accession>
<evidence type="ECO:0000313" key="3">
    <source>
        <dbReference type="Proteomes" id="UP000264051"/>
    </source>
</evidence>
<evidence type="ECO:0000313" key="2">
    <source>
        <dbReference type="EMBL" id="AXQ51890.1"/>
    </source>
</evidence>
<proteinExistence type="predicted"/>
<dbReference type="Proteomes" id="UP000264051">
    <property type="component" value="Segment"/>
</dbReference>
<evidence type="ECO:0000256" key="1">
    <source>
        <dbReference type="SAM" id="MobiDB-lite"/>
    </source>
</evidence>
<keyword evidence="3" id="KW-1185">Reference proteome</keyword>
<evidence type="ECO:0008006" key="4">
    <source>
        <dbReference type="Google" id="ProtNLM"/>
    </source>
</evidence>
<name>A0A385D1P6_9CAUD</name>
<organism evidence="2 3">
    <name type="scientific">Gordonia phage Catfish</name>
    <dbReference type="NCBI Taxonomy" id="2301538"/>
    <lineage>
        <taxon>Viruses</taxon>
        <taxon>Duplodnaviria</taxon>
        <taxon>Heunggongvirae</taxon>
        <taxon>Uroviricota</taxon>
        <taxon>Caudoviricetes</taxon>
        <taxon>Ruthgordonvirinae</taxon>
        <taxon>Catfishvirus</taxon>
        <taxon>Catfishvirus catfish</taxon>
    </lineage>
</organism>
<sequence>MLALPGRNHRRKRDRQMTSPDVINNPAHYATGFSNGAQVIDITENLNFNRGNAVKYIARAGRKDPTKELEDLGKALFYVTREIRNLGGRTVSDEVRDELEGVRADLLTVVDERDAFRDQLDEARAEIDELKAKPVEPEPESFKPGDKVKTLEGWHSGEAGDVLTVREGGGKVIDGDGDLLVRDSHGGATWIQPGKVRKLRTFHVGDPEPEDKTLTLTGEDEGRTVTLKYGRLSDFQGGGGPLTWWDVTGKWPTNADLSGGFPYWLERFGPLTEV</sequence>
<dbReference type="EMBL" id="MH697580">
    <property type="protein sequence ID" value="AXQ51890.1"/>
    <property type="molecule type" value="Genomic_DNA"/>
</dbReference>
<feature type="region of interest" description="Disordered" evidence="1">
    <location>
        <begin position="1"/>
        <end position="24"/>
    </location>
</feature>
<dbReference type="KEGG" id="vg:63911580"/>
<reference evidence="3" key="1">
    <citation type="submission" date="2018-07" db="EMBL/GenBank/DDBJ databases">
        <authorList>
            <person name="Byford A.D."/>
            <person name="Nguyen L.Q."/>
            <person name="Alvarez I.A."/>
            <person name="Bhandari M."/>
            <person name="Desselle J.R."/>
            <person name="Duong Q.-N.N."/>
            <person name="Dupree A.F."/>
            <person name="Feroben K.E."/>
            <person name="Garrison M.E."/>
            <person name="Higginbotham J.L."/>
            <person name="Hunter C.W."/>
            <person name="Knight B.A."/>
            <person name="Lee J.A."/>
            <person name="Lewis I.C."/>
            <person name="Long E.L."/>
            <person name="Rimal A."/>
            <person name="Sinnasone S."/>
            <person name="Tandukar J."/>
            <person name="Willis C.E."/>
            <person name="Nguyen A.V."/>
            <person name="Hancock A.M."/>
            <person name="Dicus A.P."/>
            <person name="Gallien G.E."/>
            <person name="Weidemeier A.M.D."/>
            <person name="Gissendanner C.R."/>
            <person name="Findley A.M."/>
            <person name="Bollivar D.W."/>
            <person name="Garlena R.A."/>
            <person name="Russell D.A."/>
            <person name="Pope W.H."/>
            <person name="Jacobs-Sera D."/>
            <person name="Hatfull G.F."/>
        </authorList>
    </citation>
    <scope>NUCLEOTIDE SEQUENCE [LARGE SCALE GENOMIC DNA]</scope>
</reference>
<dbReference type="RefSeq" id="YP_010050843.1">
    <property type="nucleotide sequence ID" value="NC_054434.1"/>
</dbReference>
<protein>
    <recommendedName>
        <fullName evidence="4">DUF3310 domain-containing protein</fullName>
    </recommendedName>
</protein>
<dbReference type="Pfam" id="PF11753">
    <property type="entry name" value="DUF3310"/>
    <property type="match status" value="1"/>
</dbReference>
<gene>
    <name evidence="2" type="primary">54</name>
    <name evidence="2" type="ORF">SEA_CATFISH_54</name>
</gene>
<dbReference type="InterPro" id="IPR021739">
    <property type="entry name" value="SaV-like"/>
</dbReference>
<dbReference type="GeneID" id="63911580"/>